<feature type="domain" description="ABC transmembrane type-1" evidence="10">
    <location>
        <begin position="22"/>
        <end position="223"/>
    </location>
</feature>
<dbReference type="EMBL" id="FWXW01000006">
    <property type="protein sequence ID" value="SMC76093.1"/>
    <property type="molecule type" value="Genomic_DNA"/>
</dbReference>
<evidence type="ECO:0000313" key="12">
    <source>
        <dbReference type="Proteomes" id="UP000192790"/>
    </source>
</evidence>
<keyword evidence="7 9" id="KW-1133">Transmembrane helix</keyword>
<dbReference type="GO" id="GO:0022857">
    <property type="term" value="F:transmembrane transporter activity"/>
    <property type="evidence" value="ECO:0007669"/>
    <property type="project" value="InterPro"/>
</dbReference>
<dbReference type="InterPro" id="IPR035906">
    <property type="entry name" value="MetI-like_sf"/>
</dbReference>
<evidence type="ECO:0000313" key="11">
    <source>
        <dbReference type="EMBL" id="SMC76093.1"/>
    </source>
</evidence>
<dbReference type="Gene3D" id="1.10.3720.10">
    <property type="entry name" value="MetI-like"/>
    <property type="match status" value="1"/>
</dbReference>
<evidence type="ECO:0000256" key="6">
    <source>
        <dbReference type="ARBA" id="ARBA00022970"/>
    </source>
</evidence>
<proteinExistence type="inferred from homology"/>
<dbReference type="Pfam" id="PF00528">
    <property type="entry name" value="BPD_transp_1"/>
    <property type="match status" value="1"/>
</dbReference>
<dbReference type="AlphaFoldDB" id="A0A1W2BT18"/>
<dbReference type="Proteomes" id="UP000192790">
    <property type="component" value="Unassembled WGS sequence"/>
</dbReference>
<dbReference type="InterPro" id="IPR010065">
    <property type="entry name" value="AA_ABC_transptr_permease_3TM"/>
</dbReference>
<dbReference type="InterPro" id="IPR000515">
    <property type="entry name" value="MetI-like"/>
</dbReference>
<keyword evidence="12" id="KW-1185">Reference proteome</keyword>
<dbReference type="OrthoDB" id="9787841at2"/>
<comment type="similarity">
    <text evidence="2">Belongs to the binding-protein-dependent transport system permease family. HisMQ subfamily.</text>
</comment>
<evidence type="ECO:0000259" key="10">
    <source>
        <dbReference type="PROSITE" id="PS50928"/>
    </source>
</evidence>
<evidence type="ECO:0000256" key="2">
    <source>
        <dbReference type="ARBA" id="ARBA00010072"/>
    </source>
</evidence>
<comment type="subcellular location">
    <subcellularLocation>
        <location evidence="1 9">Cell membrane</location>
        <topology evidence="1 9">Multi-pass membrane protein</topology>
    </subcellularLocation>
</comment>
<sequence length="253" mass="28226">MGFWDWVFRIIDRYGMWLLVGTRNTLLISITGTVVGFAIGLLVAVLRTIPKNPGDPLVKRGAMRFVNILLSVYIEVFRGTPMMVQGILVYYGLMEAFQIDLAPITAGILVVSINTGAYMAEIARGGIESIDRGQYEAAQSIGMNHTQTMLSVILPQAIRNILPATGNEFVINIKDTSVLSAIMVSELFFMTNSIKGAIYRTFEPFFITCVIYLILTFTVTRILRLIERRLDGPDSYEMRPITKEEKAEGGVEI</sequence>
<feature type="transmembrane region" description="Helical" evidence="9">
    <location>
        <begin position="205"/>
        <end position="223"/>
    </location>
</feature>
<keyword evidence="3 9" id="KW-0813">Transport</keyword>
<evidence type="ECO:0000256" key="7">
    <source>
        <dbReference type="ARBA" id="ARBA00022989"/>
    </source>
</evidence>
<name>A0A1W2BT18_9FIRM</name>
<feature type="transmembrane region" description="Helical" evidence="9">
    <location>
        <begin position="67"/>
        <end position="93"/>
    </location>
</feature>
<dbReference type="PANTHER" id="PTHR30614">
    <property type="entry name" value="MEMBRANE COMPONENT OF AMINO ACID ABC TRANSPORTER"/>
    <property type="match status" value="1"/>
</dbReference>
<dbReference type="SUPFAM" id="SSF161098">
    <property type="entry name" value="MetI-like"/>
    <property type="match status" value="1"/>
</dbReference>
<keyword evidence="4" id="KW-1003">Cell membrane</keyword>
<feature type="transmembrane region" description="Helical" evidence="9">
    <location>
        <begin position="26"/>
        <end position="46"/>
    </location>
</feature>
<dbReference type="PANTHER" id="PTHR30614:SF20">
    <property type="entry name" value="GLUTAMINE TRANSPORT SYSTEM PERMEASE PROTEIN GLNP"/>
    <property type="match status" value="1"/>
</dbReference>
<keyword evidence="8 9" id="KW-0472">Membrane</keyword>
<dbReference type="PROSITE" id="PS50928">
    <property type="entry name" value="ABC_TM1"/>
    <property type="match status" value="1"/>
</dbReference>
<evidence type="ECO:0000256" key="3">
    <source>
        <dbReference type="ARBA" id="ARBA00022448"/>
    </source>
</evidence>
<keyword evidence="6" id="KW-0029">Amino-acid transport</keyword>
<gene>
    <name evidence="11" type="ORF">SAMN02745168_2358</name>
</gene>
<accession>A0A1W2BT18</accession>
<evidence type="ECO:0000256" key="1">
    <source>
        <dbReference type="ARBA" id="ARBA00004651"/>
    </source>
</evidence>
<dbReference type="GO" id="GO:0043190">
    <property type="term" value="C:ATP-binding cassette (ABC) transporter complex"/>
    <property type="evidence" value="ECO:0007669"/>
    <property type="project" value="InterPro"/>
</dbReference>
<dbReference type="GO" id="GO:0006865">
    <property type="term" value="P:amino acid transport"/>
    <property type="evidence" value="ECO:0007669"/>
    <property type="project" value="UniProtKB-KW"/>
</dbReference>
<evidence type="ECO:0000256" key="9">
    <source>
        <dbReference type="RuleBase" id="RU363032"/>
    </source>
</evidence>
<keyword evidence="5 9" id="KW-0812">Transmembrane</keyword>
<organism evidence="11 12">
    <name type="scientific">Papillibacter cinnamivorans DSM 12816</name>
    <dbReference type="NCBI Taxonomy" id="1122930"/>
    <lineage>
        <taxon>Bacteria</taxon>
        <taxon>Bacillati</taxon>
        <taxon>Bacillota</taxon>
        <taxon>Clostridia</taxon>
        <taxon>Eubacteriales</taxon>
        <taxon>Oscillospiraceae</taxon>
        <taxon>Papillibacter</taxon>
    </lineage>
</organism>
<dbReference type="NCBIfam" id="TIGR01726">
    <property type="entry name" value="HEQRo_perm_3TM"/>
    <property type="match status" value="1"/>
</dbReference>
<dbReference type="InterPro" id="IPR043429">
    <property type="entry name" value="ArtM/GltK/GlnP/TcyL/YhdX-like"/>
</dbReference>
<evidence type="ECO:0000256" key="5">
    <source>
        <dbReference type="ARBA" id="ARBA00022692"/>
    </source>
</evidence>
<feature type="transmembrane region" description="Helical" evidence="9">
    <location>
        <begin position="99"/>
        <end position="120"/>
    </location>
</feature>
<reference evidence="11 12" key="1">
    <citation type="submission" date="2017-04" db="EMBL/GenBank/DDBJ databases">
        <authorList>
            <person name="Afonso C.L."/>
            <person name="Miller P.J."/>
            <person name="Scott M.A."/>
            <person name="Spackman E."/>
            <person name="Goraichik I."/>
            <person name="Dimitrov K.M."/>
            <person name="Suarez D.L."/>
            <person name="Swayne D.E."/>
        </authorList>
    </citation>
    <scope>NUCLEOTIDE SEQUENCE [LARGE SCALE GENOMIC DNA]</scope>
    <source>
        <strain evidence="11 12">DSM 12816</strain>
    </source>
</reference>
<evidence type="ECO:0000256" key="4">
    <source>
        <dbReference type="ARBA" id="ARBA00022475"/>
    </source>
</evidence>
<dbReference type="CDD" id="cd06261">
    <property type="entry name" value="TM_PBP2"/>
    <property type="match status" value="1"/>
</dbReference>
<evidence type="ECO:0000256" key="8">
    <source>
        <dbReference type="ARBA" id="ARBA00023136"/>
    </source>
</evidence>
<dbReference type="STRING" id="1122930.SAMN02745168_2358"/>
<protein>
    <submittedName>
        <fullName evidence="11">Putative lysine transport system permease protein</fullName>
    </submittedName>
</protein>
<dbReference type="RefSeq" id="WP_084235036.1">
    <property type="nucleotide sequence ID" value="NZ_FWXW01000006.1"/>
</dbReference>